<comment type="subcellular location">
    <subcellularLocation>
        <location evidence="1">Membrane</location>
        <topology evidence="1">Multi-pass membrane protein</topology>
    </subcellularLocation>
</comment>
<reference evidence="8 9" key="1">
    <citation type="journal article" date="2014" name="Arch. Microbiol.">
        <title>Bacillus mesophilum sp. nov., strain IITR-54T, a novel 4-chlorobiphenyl dechlorinating bacterium.</title>
        <authorList>
            <person name="Manickam N."/>
            <person name="Singh N.K."/>
            <person name="Bajaj A."/>
            <person name="Kumar R.M."/>
            <person name="Kaur G."/>
            <person name="Kaur N."/>
            <person name="Bala M."/>
            <person name="Kumar A."/>
            <person name="Mayilraj S."/>
        </authorList>
    </citation>
    <scope>NUCLEOTIDE SEQUENCE [LARGE SCALE GENOMIC DNA]</scope>
    <source>
        <strain evidence="8 9">IITR-54</strain>
    </source>
</reference>
<feature type="transmembrane region" description="Helical" evidence="7">
    <location>
        <begin position="411"/>
        <end position="434"/>
    </location>
</feature>
<name>A0A7V7RIT0_9BACI</name>
<feature type="transmembrane region" description="Helical" evidence="7">
    <location>
        <begin position="170"/>
        <end position="189"/>
    </location>
</feature>
<feature type="transmembrane region" description="Helical" evidence="7">
    <location>
        <begin position="353"/>
        <end position="371"/>
    </location>
</feature>
<evidence type="ECO:0000313" key="8">
    <source>
        <dbReference type="EMBL" id="KAB2330328.1"/>
    </source>
</evidence>
<keyword evidence="6 7" id="KW-0472">Membrane</keyword>
<comment type="similarity">
    <text evidence="2">Belongs to the nucleobase:cation symporter-2 (NCS2) (TC 2.A.40) family.</text>
</comment>
<dbReference type="InterPro" id="IPR006043">
    <property type="entry name" value="NCS2"/>
</dbReference>
<evidence type="ECO:0000256" key="6">
    <source>
        <dbReference type="ARBA" id="ARBA00023136"/>
    </source>
</evidence>
<feature type="transmembrane region" description="Helical" evidence="7">
    <location>
        <begin position="34"/>
        <end position="52"/>
    </location>
</feature>
<evidence type="ECO:0000256" key="2">
    <source>
        <dbReference type="ARBA" id="ARBA00008821"/>
    </source>
</evidence>
<dbReference type="PANTHER" id="PTHR42810">
    <property type="entry name" value="PURINE PERMEASE C1399.01C-RELATED"/>
    <property type="match status" value="1"/>
</dbReference>
<sequence>MESTTKHLESASNDGQKKREVTFSQSLFLGLQQVLAMDLFIPPVILAGMLSFSVTDSTMLIQMTFLACGIATIIQAGLAMKLPVMQGPSFVPLSALAAIGTTSGIGVMIGSLIPGAILIALLGNPLKVFSKVVRKFIPPIVAGTVIVVVGLSLMPSAINSIYSAEGSFGTNMLVACITAAILIFCMYVGEKSKTKLKYMKLVSVILSLGMGTVVASFFGLVDFSSVGASAWFQVPSLFAFGMPEFELHAILIMLAIYFIVMIETTGTWFTVGNVTDEELTDKRLNGGAFGEGIGCFVGSFFGGTPVTGYSSNAGIIAITGVKSRKPIIMGGFILVLLGMMPKLMTVIACIPSVVINSVFAILCVVIMMNGFKVIKNVPFTERNMLVIGVSIMLAMFAVLIPANISQGLPEIVTYFVSSGTAVGAVTALILNLVLPQKLDDTEVTSKVNVTIN</sequence>
<dbReference type="GO" id="GO:0042907">
    <property type="term" value="F:xanthine transmembrane transporter activity"/>
    <property type="evidence" value="ECO:0007669"/>
    <property type="project" value="TreeGrafter"/>
</dbReference>
<dbReference type="Pfam" id="PF00860">
    <property type="entry name" value="Xan_ur_permease"/>
    <property type="match status" value="1"/>
</dbReference>
<evidence type="ECO:0000313" key="9">
    <source>
        <dbReference type="Proteomes" id="UP000441354"/>
    </source>
</evidence>
<feature type="transmembrane region" description="Helical" evidence="7">
    <location>
        <begin position="383"/>
        <end position="405"/>
    </location>
</feature>
<feature type="transmembrane region" description="Helical" evidence="7">
    <location>
        <begin position="201"/>
        <end position="220"/>
    </location>
</feature>
<feature type="transmembrane region" description="Helical" evidence="7">
    <location>
        <begin position="98"/>
        <end position="124"/>
    </location>
</feature>
<dbReference type="AlphaFoldDB" id="A0A7V7RIT0"/>
<organism evidence="8 9">
    <name type="scientific">Bacillus mesophilum</name>
    <dbReference type="NCBI Taxonomy" id="1071718"/>
    <lineage>
        <taxon>Bacteria</taxon>
        <taxon>Bacillati</taxon>
        <taxon>Bacillota</taxon>
        <taxon>Bacilli</taxon>
        <taxon>Bacillales</taxon>
        <taxon>Bacillaceae</taxon>
        <taxon>Bacillus</taxon>
    </lineage>
</organism>
<gene>
    <name evidence="8" type="ORF">F7732_19450</name>
</gene>
<dbReference type="RefSeq" id="WP_151575725.1">
    <property type="nucleotide sequence ID" value="NZ_WBOT01000008.1"/>
</dbReference>
<accession>A0A7V7RIT0</accession>
<keyword evidence="4 7" id="KW-0812">Transmembrane</keyword>
<evidence type="ECO:0000256" key="4">
    <source>
        <dbReference type="ARBA" id="ARBA00022692"/>
    </source>
</evidence>
<dbReference type="PANTHER" id="PTHR42810:SF2">
    <property type="entry name" value="PURINE PERMEASE C1399.01C-RELATED"/>
    <property type="match status" value="1"/>
</dbReference>
<evidence type="ECO:0000256" key="3">
    <source>
        <dbReference type="ARBA" id="ARBA00022448"/>
    </source>
</evidence>
<proteinExistence type="inferred from homology"/>
<keyword evidence="5 7" id="KW-1133">Transmembrane helix</keyword>
<feature type="transmembrane region" description="Helical" evidence="7">
    <location>
        <begin position="136"/>
        <end position="158"/>
    </location>
</feature>
<protein>
    <submittedName>
        <fullName evidence="8">Purine permease</fullName>
    </submittedName>
</protein>
<evidence type="ECO:0000256" key="1">
    <source>
        <dbReference type="ARBA" id="ARBA00004141"/>
    </source>
</evidence>
<dbReference type="EMBL" id="WBOT01000008">
    <property type="protein sequence ID" value="KAB2330328.1"/>
    <property type="molecule type" value="Genomic_DNA"/>
</dbReference>
<evidence type="ECO:0000256" key="5">
    <source>
        <dbReference type="ARBA" id="ARBA00022989"/>
    </source>
</evidence>
<dbReference type="OrthoDB" id="9805749at2"/>
<feature type="transmembrane region" description="Helical" evidence="7">
    <location>
        <begin position="59"/>
        <end position="78"/>
    </location>
</feature>
<keyword evidence="9" id="KW-1185">Reference proteome</keyword>
<dbReference type="NCBIfam" id="NF037981">
    <property type="entry name" value="NCS2_1"/>
    <property type="match status" value="1"/>
</dbReference>
<dbReference type="Proteomes" id="UP000441354">
    <property type="component" value="Unassembled WGS sequence"/>
</dbReference>
<dbReference type="GO" id="GO:0005886">
    <property type="term" value="C:plasma membrane"/>
    <property type="evidence" value="ECO:0007669"/>
    <property type="project" value="TreeGrafter"/>
</dbReference>
<comment type="caution">
    <text evidence="8">The sequence shown here is derived from an EMBL/GenBank/DDBJ whole genome shotgun (WGS) entry which is preliminary data.</text>
</comment>
<keyword evidence="3" id="KW-0813">Transport</keyword>
<feature type="transmembrane region" description="Helical" evidence="7">
    <location>
        <begin position="240"/>
        <end position="260"/>
    </location>
</feature>
<evidence type="ECO:0000256" key="7">
    <source>
        <dbReference type="SAM" id="Phobius"/>
    </source>
</evidence>